<dbReference type="InterPro" id="IPR052201">
    <property type="entry name" value="LRR-containing_regulator"/>
</dbReference>
<name>A0A1E1XE72_9ACAR</name>
<sequence>DALRQNLYVKTLRLRVDNVGSHRQLCATIAHLRHLEELESETFEACPVQLADALSTLLQSTAMLTCLRIPYLRMHCKHANLILKALGANSSLKELSLHSSVINNASRQYRHEFAEFVKNKCKLTALTIVSLEEDSEKALMLLLDVLLSNKTLSKVHFKNFVLGKASAALLPRVFTENEVLRTFSFRASKESVCYSKKELFNSCAIAFKLNDALEELALPLAIWEPDHWKLFFQLLTAEMKVRKVVIEPMCCDRSAFRAVYEHLRQSGAGEKVSFEHCFFYEGVDLFECEALREFDFSTYDFCKTVPFLDALKLFTAFNNVTVLSLHIRLPELTSRMSTAIADFLGATTTLKKLRILLAIDGYPEPRSEVNWMAIFDSLSRNASIVDLNMTQSRLTIEEAQSLANAIKQSKSIRRESFHFDDATYSFVSEFSLDIEDNYAIVDATLFYEDSIEAIDSRWFHVLDTARRNSSLVSRACQFLSTACCNRRSAGAVEVVARHPALLAEVAEVMSVSETHVDAMVRGALRTLADMHSFMRVVGVVRERVECHPREDRRLQLDDLNEDCWRAVRRFIRFEDVRDNPSGVL</sequence>
<organism evidence="2">
    <name type="scientific">Amblyomma aureolatum</name>
    <dbReference type="NCBI Taxonomy" id="187763"/>
    <lineage>
        <taxon>Eukaryota</taxon>
        <taxon>Metazoa</taxon>
        <taxon>Ecdysozoa</taxon>
        <taxon>Arthropoda</taxon>
        <taxon>Chelicerata</taxon>
        <taxon>Arachnida</taxon>
        <taxon>Acari</taxon>
        <taxon>Parasitiformes</taxon>
        <taxon>Ixodida</taxon>
        <taxon>Ixodoidea</taxon>
        <taxon>Ixodidae</taxon>
        <taxon>Amblyomminae</taxon>
        <taxon>Amblyomma</taxon>
    </lineage>
</organism>
<dbReference type="PANTHER" id="PTHR24111">
    <property type="entry name" value="LEUCINE-RICH REPEAT-CONTAINING PROTEIN 34"/>
    <property type="match status" value="1"/>
</dbReference>
<protein>
    <submittedName>
        <fullName evidence="2">Putative nlr family card domain protein</fullName>
    </submittedName>
</protein>
<reference evidence="2" key="1">
    <citation type="journal article" date="2017" name="Front. Cell. Infect. Microbiol.">
        <title>The Distinct Transcriptional Response of the Midgut of Amblyomma sculptum and Amblyomma aureolatum Ticks to Rickettsia rickettsii Correlates to Their Differences in Susceptibility to Infection.</title>
        <authorList>
            <person name="Martins L.A."/>
            <person name="Galletti M.F.B.M."/>
            <person name="Ribeiro J.M."/>
            <person name="Fujita A."/>
            <person name="Costa F.B."/>
            <person name="Labruna M.B."/>
            <person name="Daffre S."/>
            <person name="Fogaca A.C."/>
        </authorList>
    </citation>
    <scope>NUCLEOTIDE SEQUENCE</scope>
</reference>
<accession>A0A1E1XE72</accession>
<evidence type="ECO:0000256" key="1">
    <source>
        <dbReference type="ARBA" id="ARBA00022737"/>
    </source>
</evidence>
<proteinExistence type="evidence at transcript level"/>
<dbReference type="EMBL" id="GFAC01001655">
    <property type="protein sequence ID" value="JAT97533.1"/>
    <property type="molecule type" value="mRNA"/>
</dbReference>
<dbReference type="Gene3D" id="3.80.10.10">
    <property type="entry name" value="Ribonuclease Inhibitor"/>
    <property type="match status" value="2"/>
</dbReference>
<dbReference type="InterPro" id="IPR032675">
    <property type="entry name" value="LRR_dom_sf"/>
</dbReference>
<keyword evidence="1" id="KW-0677">Repeat</keyword>
<evidence type="ECO:0000313" key="2">
    <source>
        <dbReference type="EMBL" id="JAT97533.1"/>
    </source>
</evidence>
<feature type="non-terminal residue" evidence="2">
    <location>
        <position position="1"/>
    </location>
</feature>
<dbReference type="PANTHER" id="PTHR24111:SF0">
    <property type="entry name" value="LEUCINE-RICH REPEAT-CONTAINING PROTEIN"/>
    <property type="match status" value="1"/>
</dbReference>
<dbReference type="SUPFAM" id="SSF52047">
    <property type="entry name" value="RNI-like"/>
    <property type="match status" value="1"/>
</dbReference>
<dbReference type="AlphaFoldDB" id="A0A1E1XE72"/>